<dbReference type="EMBL" id="CP009268">
    <property type="protein sequence ID" value="AJA52142.1"/>
    <property type="molecule type" value="Genomic_DNA"/>
</dbReference>
<feature type="binding site" evidence="2">
    <location>
        <position position="171"/>
    </location>
    <ligand>
        <name>ATP</name>
        <dbReference type="ChEBI" id="CHEBI:30616"/>
    </ligand>
</feature>
<dbReference type="eggNOG" id="COG1323">
    <property type="taxonomic scope" value="Bacteria"/>
</dbReference>
<dbReference type="GeneID" id="93074233"/>
<dbReference type="PANTHER" id="PTHR37825">
    <property type="entry name" value="TRNA(MET) CYTIDINE ACETATE LIGASE"/>
    <property type="match status" value="1"/>
</dbReference>
<keyword evidence="2" id="KW-0436">Ligase</keyword>
<comment type="similarity">
    <text evidence="2">Belongs to the TmcAL family.</text>
</comment>
<keyword evidence="2" id="KW-0694">RNA-binding</keyword>
<dbReference type="Pfam" id="PF05636">
    <property type="entry name" value="HIGH_NTase1"/>
    <property type="match status" value="1"/>
</dbReference>
<sequence>MKISAIIAEYNPMHKGHILHINKTRELTNCDGIIGVISGNFVQRGQPSIIDKWTRAELAVLNGIDLVIELPSVYSISSAEFFSYGAISLLNNINVVDSLCFGSECGNLEPIYYIANTLQNPSYEYLDLLRKYIASGLPYFTARSKALFEISQNNIDINLTNSLESILSSSNNILGIEYCKSLIKLNSSIKAFTIKRQGDDYNCQYINSEFPSATAIRKLIENDYDLNSIKNLLPDSVYEKIISLYKNNYDFAFSKDMFKFLRYKCLTNNNNIDKIPDANEGLHNKIYKSIINSTDFEDLMSNIKSKRYSYTRLSRILCQYFIGFDNYDTEILRKASCPYARILAFNKKGLEILKLIKKNSYIPLYSKLPKSKDMNSCLELDILSTKAYSILNKSINPLADYLNSPVIL</sequence>
<dbReference type="GO" id="GO:0006400">
    <property type="term" value="P:tRNA modification"/>
    <property type="evidence" value="ECO:0007669"/>
    <property type="project" value="UniProtKB-UniRule"/>
</dbReference>
<dbReference type="EC" id="6.3.4.-" evidence="2"/>
<dbReference type="HAMAP" id="MF_01539">
    <property type="entry name" value="TmcAL"/>
    <property type="match status" value="1"/>
</dbReference>
<comment type="subcellular location">
    <subcellularLocation>
        <location evidence="2">Cytoplasm</location>
    </subcellularLocation>
</comment>
<organism evidence="3 6">
    <name type="scientific">Clostridium pasteurianum DSM 525 = ATCC 6013</name>
    <dbReference type="NCBI Taxonomy" id="1262449"/>
    <lineage>
        <taxon>Bacteria</taxon>
        <taxon>Bacillati</taxon>
        <taxon>Bacillota</taxon>
        <taxon>Clostridia</taxon>
        <taxon>Eubacteriales</taxon>
        <taxon>Clostridiaceae</taxon>
        <taxon>Clostridium</taxon>
    </lineage>
</organism>
<comment type="catalytic activity">
    <reaction evidence="2">
        <text>cytidine(34) in elongator tRNA(Met) + acetate + ATP = N(4)-acetylcytidine(34) in elongator tRNA(Met) + AMP + diphosphate</text>
        <dbReference type="Rhea" id="RHEA:58144"/>
        <dbReference type="Rhea" id="RHEA-COMP:10693"/>
        <dbReference type="Rhea" id="RHEA-COMP:10694"/>
        <dbReference type="ChEBI" id="CHEBI:30089"/>
        <dbReference type="ChEBI" id="CHEBI:30616"/>
        <dbReference type="ChEBI" id="CHEBI:33019"/>
        <dbReference type="ChEBI" id="CHEBI:74900"/>
        <dbReference type="ChEBI" id="CHEBI:82748"/>
        <dbReference type="ChEBI" id="CHEBI:456215"/>
    </reaction>
</comment>
<dbReference type="SUPFAM" id="SSF52374">
    <property type="entry name" value="Nucleotidylyl transferase"/>
    <property type="match status" value="1"/>
</dbReference>
<accession>A0A0H3J3X6</accession>
<dbReference type="Proteomes" id="UP000030905">
    <property type="component" value="Chromosome"/>
</dbReference>
<feature type="binding site" evidence="2">
    <location>
        <position position="102"/>
    </location>
    <ligand>
        <name>ATP</name>
        <dbReference type="ChEBI" id="CHEBI:30616"/>
    </ligand>
</feature>
<comment type="function">
    <text evidence="2">Catalyzes the formation of N(4)-acetylcytidine (ac(4)C) at the wobble position of elongator tRNA(Met), using acetate and ATP as substrates. First activates an acetate ion to form acetyladenylate (Ac-AMP) and then transfers the acetyl group to tRNA to form ac(4)C34.</text>
</comment>
<dbReference type="KEGG" id="cpae:CPAST_c20840"/>
<dbReference type="GO" id="GO:0005524">
    <property type="term" value="F:ATP binding"/>
    <property type="evidence" value="ECO:0007669"/>
    <property type="project" value="UniProtKB-KW"/>
</dbReference>
<dbReference type="EMBL" id="JPGY02000001">
    <property type="protein sequence ID" value="KRU11848.1"/>
    <property type="molecule type" value="Genomic_DNA"/>
</dbReference>
<proteinExistence type="inferred from homology"/>
<feature type="binding site" evidence="2">
    <location>
        <position position="196"/>
    </location>
    <ligand>
        <name>ATP</name>
        <dbReference type="ChEBI" id="CHEBI:30616"/>
    </ligand>
</feature>
<comment type="caution">
    <text evidence="2">Lacks conserved residue(s) required for the propagation of feature annotation.</text>
</comment>
<reference evidence="3 6" key="1">
    <citation type="journal article" date="2015" name="Genome Announc.">
        <title>Complete Genome Sequence of the Nitrogen-Fixing and Solvent-Producing Clostridium pasteurianum DSM 525.</title>
        <authorList>
            <person name="Poehlein A."/>
            <person name="Grosse-Honebrink A."/>
            <person name="Zhang Y."/>
            <person name="Minton N.P."/>
            <person name="Daniel R."/>
        </authorList>
    </citation>
    <scope>NUCLEOTIDE SEQUENCE [LARGE SCALE GENOMIC DNA]</scope>
    <source>
        <strain evidence="3">DSM 525</strain>
        <strain evidence="6">DSM 525 / ATCC 6013</strain>
    </source>
</reference>
<evidence type="ECO:0000256" key="1">
    <source>
        <dbReference type="ARBA" id="ARBA00022694"/>
    </source>
</evidence>
<evidence type="ECO:0000313" key="3">
    <source>
        <dbReference type="EMBL" id="AJA52142.1"/>
    </source>
</evidence>
<evidence type="ECO:0000256" key="2">
    <source>
        <dbReference type="HAMAP-Rule" id="MF_01539"/>
    </source>
</evidence>
<keyword evidence="6" id="KW-1185">Reference proteome</keyword>
<keyword evidence="2" id="KW-0067">ATP-binding</keyword>
<keyword evidence="2" id="KW-0820">tRNA-binding</keyword>
<gene>
    <name evidence="2" type="primary">tmcAL</name>
    <name evidence="3" type="ORF">CLPA_c20840</name>
    <name evidence="4" type="ORF">CP6013_01095</name>
</gene>
<keyword evidence="1 2" id="KW-0819">tRNA processing</keyword>
<dbReference type="Gene3D" id="3.40.50.620">
    <property type="entry name" value="HUPs"/>
    <property type="match status" value="1"/>
</dbReference>
<keyword evidence="2" id="KW-0963">Cytoplasm</keyword>
<reference evidence="4 5" key="3">
    <citation type="journal article" name="Genome Announc.">
        <title>Improved Draft Genome Sequence of Clostridium pasteurianum Strain ATCC 6013 (DSM 525) Using a Hybrid Next-Generation Sequencing Approach.</title>
        <authorList>
            <person name="Pyne M.E."/>
            <person name="Utturkar S."/>
            <person name="Brown S.D."/>
            <person name="Moo-Young M."/>
            <person name="Chung D.A."/>
            <person name="Chou C.P."/>
        </authorList>
    </citation>
    <scope>NUCLEOTIDE SEQUENCE [LARGE SCALE GENOMIC DNA]</scope>
    <source>
        <strain evidence="4 5">ATCC 6013</strain>
    </source>
</reference>
<dbReference type="Proteomes" id="UP000028042">
    <property type="component" value="Unassembled WGS sequence"/>
</dbReference>
<dbReference type="PATRIC" id="fig|1262449.3.peg.912"/>
<dbReference type="NCBIfam" id="NF010191">
    <property type="entry name" value="PRK13670.1"/>
    <property type="match status" value="1"/>
</dbReference>
<dbReference type="PANTHER" id="PTHR37825:SF1">
    <property type="entry name" value="TRNA(MET) CYTIDINE ACETATE LIGASE"/>
    <property type="match status" value="1"/>
</dbReference>
<evidence type="ECO:0000313" key="4">
    <source>
        <dbReference type="EMBL" id="KRU11848.1"/>
    </source>
</evidence>
<name>A0A0H3J3X6_CLOPA</name>
<protein>
    <recommendedName>
        <fullName evidence="2">tRNA(Met) cytidine acetate ligase</fullName>
        <ecNumber evidence="2">6.3.4.-</ecNumber>
    </recommendedName>
</protein>
<dbReference type="GO" id="GO:0016879">
    <property type="term" value="F:ligase activity, forming carbon-nitrogen bonds"/>
    <property type="evidence" value="ECO:0007669"/>
    <property type="project" value="UniProtKB-UniRule"/>
</dbReference>
<reference evidence="4" key="2">
    <citation type="submission" date="2015-10" db="EMBL/GenBank/DDBJ databases">
        <title>Improved Draft Genome Sequence of Clostridium pasteurianum Strain ATCC 6013 (DSM 525) Using a Hybrid Next-Generation Sequencing Approach.</title>
        <authorList>
            <person name="Pyne M.E."/>
            <person name="Utturkar S.M."/>
            <person name="Brown S.D."/>
            <person name="Moo-Young M."/>
            <person name="Chung D.A."/>
            <person name="Chou P.C."/>
        </authorList>
    </citation>
    <scope>NUCLEOTIDE SEQUENCE</scope>
    <source>
        <strain evidence="4">ATCC 6013</strain>
    </source>
</reference>
<dbReference type="GO" id="GO:0000049">
    <property type="term" value="F:tRNA binding"/>
    <property type="evidence" value="ECO:0007669"/>
    <property type="project" value="UniProtKB-KW"/>
</dbReference>
<dbReference type="InterPro" id="IPR008513">
    <property type="entry name" value="tRNA(Met)_cyd_acetate_ligase"/>
</dbReference>
<evidence type="ECO:0000313" key="5">
    <source>
        <dbReference type="Proteomes" id="UP000028042"/>
    </source>
</evidence>
<dbReference type="InterPro" id="IPR014729">
    <property type="entry name" value="Rossmann-like_a/b/a_fold"/>
</dbReference>
<dbReference type="AlphaFoldDB" id="A0A0H3J3X6"/>
<evidence type="ECO:0000313" key="6">
    <source>
        <dbReference type="Proteomes" id="UP000030905"/>
    </source>
</evidence>
<dbReference type="KEGG" id="cpat:CLPA_c20840"/>
<feature type="binding site" evidence="2">
    <location>
        <begin position="7"/>
        <end position="20"/>
    </location>
    <ligand>
        <name>ATP</name>
        <dbReference type="ChEBI" id="CHEBI:30616"/>
    </ligand>
</feature>
<dbReference type="RefSeq" id="WP_003442130.1">
    <property type="nucleotide sequence ID" value="NZ_ANZB01000002.1"/>
</dbReference>
<keyword evidence="2" id="KW-0547">Nucleotide-binding</keyword>
<dbReference type="GO" id="GO:0005737">
    <property type="term" value="C:cytoplasm"/>
    <property type="evidence" value="ECO:0007669"/>
    <property type="project" value="UniProtKB-SubCell"/>
</dbReference>